<organism evidence="2 3">
    <name type="scientific">Acinetobacter cumulans</name>
    <dbReference type="NCBI Taxonomy" id="2136182"/>
    <lineage>
        <taxon>Bacteria</taxon>
        <taxon>Pseudomonadati</taxon>
        <taxon>Pseudomonadota</taxon>
        <taxon>Gammaproteobacteria</taxon>
        <taxon>Moraxellales</taxon>
        <taxon>Moraxellaceae</taxon>
        <taxon>Acinetobacter</taxon>
    </lineage>
</organism>
<dbReference type="EMBL" id="RAXZ01000004">
    <property type="protein sequence ID" value="RKG54241.1"/>
    <property type="molecule type" value="Genomic_DNA"/>
</dbReference>
<dbReference type="Gene3D" id="3.40.50.1110">
    <property type="entry name" value="SGNH hydrolase"/>
    <property type="match status" value="1"/>
</dbReference>
<dbReference type="Proteomes" id="UP000281084">
    <property type="component" value="Unassembled WGS sequence"/>
</dbReference>
<evidence type="ECO:0000313" key="3">
    <source>
        <dbReference type="Proteomes" id="UP000281084"/>
    </source>
</evidence>
<dbReference type="InterPro" id="IPR036514">
    <property type="entry name" value="SGNH_hydro_sf"/>
</dbReference>
<dbReference type="AlphaFoldDB" id="A0A3A8GK42"/>
<evidence type="ECO:0000313" key="2">
    <source>
        <dbReference type="EMBL" id="RKG54241.1"/>
    </source>
</evidence>
<dbReference type="RefSeq" id="WP_120366966.1">
    <property type="nucleotide sequence ID" value="NZ_RAXZ01000004.1"/>
</dbReference>
<comment type="caution">
    <text evidence="2">The sequence shown here is derived from an EMBL/GenBank/DDBJ whole genome shotgun (WGS) entry which is preliminary data.</text>
</comment>
<dbReference type="SUPFAM" id="SSF52266">
    <property type="entry name" value="SGNH hydrolase"/>
    <property type="match status" value="1"/>
</dbReference>
<accession>A0A3A8GK42</accession>
<dbReference type="GO" id="GO:0016788">
    <property type="term" value="F:hydrolase activity, acting on ester bonds"/>
    <property type="evidence" value="ECO:0007669"/>
    <property type="project" value="UniProtKB-ARBA"/>
</dbReference>
<dbReference type="Pfam" id="PF13472">
    <property type="entry name" value="Lipase_GDSL_2"/>
    <property type="match status" value="1"/>
</dbReference>
<gene>
    <name evidence="2" type="ORF">D7V64_04670</name>
</gene>
<reference evidence="2 3" key="1">
    <citation type="submission" date="2018-09" db="EMBL/GenBank/DDBJ databases">
        <title>The draft genome of Acinetobacter spp. strains.</title>
        <authorList>
            <person name="Qin J."/>
            <person name="Feng Y."/>
            <person name="Zong Z."/>
        </authorList>
    </citation>
    <scope>NUCLEOTIDE SEQUENCE [LARGE SCALE GENOMIC DNA]</scope>
    <source>
        <strain evidence="2 3">WCHAc060002</strain>
    </source>
</reference>
<proteinExistence type="predicted"/>
<protein>
    <submittedName>
        <fullName evidence="2">SGNH/GDSL hydrolase family protein</fullName>
    </submittedName>
</protein>
<feature type="domain" description="SGNH hydrolase-type esterase" evidence="1">
    <location>
        <begin position="50"/>
        <end position="223"/>
    </location>
</feature>
<dbReference type="InterPro" id="IPR013830">
    <property type="entry name" value="SGNH_hydro"/>
</dbReference>
<evidence type="ECO:0000259" key="1">
    <source>
        <dbReference type="Pfam" id="PF13472"/>
    </source>
</evidence>
<keyword evidence="2" id="KW-0378">Hydrolase</keyword>
<name>A0A3A8GK42_9GAMM</name>
<sequence>MFLRVATVALLPAIVVQGLRVKKNTPRLPEATGDRQGQQGSGPILSLLIVGDSAAAGVGVETQQDALLGAILQKLDKHFTVHWCLQAKSGDSSTKIMQNINTLPSTPYDVVITSVGVNDVTQFMGAKNWIAKQKQLYTLIESKFSPKLVVATGVPPMNEFPALPNPLGWLFGQYAAQMNQKLRAFVKLHSNMQLIEYDLAQYKMLNLSMAEDGFHPSKEVYQIWGSQVAEKIRQAL</sequence>
<dbReference type="CDD" id="cd01836">
    <property type="entry name" value="FeeA_FeeB_like"/>
    <property type="match status" value="1"/>
</dbReference>